<evidence type="ECO:0000313" key="3">
    <source>
        <dbReference type="Proteomes" id="UP000324269"/>
    </source>
</evidence>
<proteinExistence type="predicted"/>
<dbReference type="Proteomes" id="UP000324269">
    <property type="component" value="Unassembled WGS sequence"/>
</dbReference>
<keyword evidence="1" id="KW-0812">Transmembrane</keyword>
<gene>
    <name evidence="2" type="ORF">FZC85_03835</name>
</gene>
<dbReference type="RefSeq" id="WP_148967861.1">
    <property type="nucleotide sequence ID" value="NZ_JBNIKW010000001.1"/>
</dbReference>
<comment type="caution">
    <text evidence="2">The sequence shown here is derived from an EMBL/GenBank/DDBJ whole genome shotgun (WGS) entry which is preliminary data.</text>
</comment>
<feature type="transmembrane region" description="Helical" evidence="1">
    <location>
        <begin position="5"/>
        <end position="21"/>
    </location>
</feature>
<dbReference type="EMBL" id="VTEZ01000001">
    <property type="protein sequence ID" value="TYS88562.1"/>
    <property type="molecule type" value="Genomic_DNA"/>
</dbReference>
<evidence type="ECO:0000256" key="1">
    <source>
        <dbReference type="SAM" id="Phobius"/>
    </source>
</evidence>
<feature type="transmembrane region" description="Helical" evidence="1">
    <location>
        <begin position="27"/>
        <end position="46"/>
    </location>
</feature>
<sequence length="84" mass="9716">MKKSAFVIILLHIIICFLWIMNSGYLFSMVGMILWIASVALGFIIQRQLDKATIIRRVLVISNWWMLFLMVMTVGIYFAVSSMP</sequence>
<name>A0A5D4UMF5_9BACI</name>
<evidence type="ECO:0008006" key="4">
    <source>
        <dbReference type="Google" id="ProtNLM"/>
    </source>
</evidence>
<keyword evidence="1" id="KW-0472">Membrane</keyword>
<dbReference type="OrthoDB" id="2721108at2"/>
<dbReference type="AlphaFoldDB" id="A0A5D4UMF5"/>
<protein>
    <recommendedName>
        <fullName evidence="4">NADH dehydrogenase subunit 4</fullName>
    </recommendedName>
</protein>
<keyword evidence="1" id="KW-1133">Transmembrane helix</keyword>
<organism evidence="2 3">
    <name type="scientific">Rossellomorea aquimaris</name>
    <dbReference type="NCBI Taxonomy" id="189382"/>
    <lineage>
        <taxon>Bacteria</taxon>
        <taxon>Bacillati</taxon>
        <taxon>Bacillota</taxon>
        <taxon>Bacilli</taxon>
        <taxon>Bacillales</taxon>
        <taxon>Bacillaceae</taxon>
        <taxon>Rossellomorea</taxon>
    </lineage>
</organism>
<accession>A0A5D4UMF5</accession>
<feature type="transmembrane region" description="Helical" evidence="1">
    <location>
        <begin position="58"/>
        <end position="80"/>
    </location>
</feature>
<evidence type="ECO:0000313" key="2">
    <source>
        <dbReference type="EMBL" id="TYS88562.1"/>
    </source>
</evidence>
<reference evidence="2 3" key="1">
    <citation type="submission" date="2019-08" db="EMBL/GenBank/DDBJ databases">
        <title>Bacillus genomes from the desert of Cuatro Cienegas, Coahuila.</title>
        <authorList>
            <person name="Olmedo-Alvarez G."/>
        </authorList>
    </citation>
    <scope>NUCLEOTIDE SEQUENCE [LARGE SCALE GENOMIC DNA]</scope>
    <source>
        <strain evidence="2 3">CH87b_3T</strain>
    </source>
</reference>